<feature type="signal peptide" evidence="2">
    <location>
        <begin position="1"/>
        <end position="17"/>
    </location>
</feature>
<feature type="chain" id="PRO_5015995775" description="Secretion system C-terminal sorting domain-containing protein" evidence="2">
    <location>
        <begin position="18"/>
        <end position="281"/>
    </location>
</feature>
<evidence type="ECO:0000313" key="5">
    <source>
        <dbReference type="Proteomes" id="UP000249248"/>
    </source>
</evidence>
<evidence type="ECO:0000313" key="4">
    <source>
        <dbReference type="EMBL" id="PZE16396.1"/>
    </source>
</evidence>
<proteinExistence type="predicted"/>
<gene>
    <name evidence="4" type="ORF">DNU06_12660</name>
</gene>
<organism evidence="4 5">
    <name type="scientific">Putridiphycobacter roseus</name>
    <dbReference type="NCBI Taxonomy" id="2219161"/>
    <lineage>
        <taxon>Bacteria</taxon>
        <taxon>Pseudomonadati</taxon>
        <taxon>Bacteroidota</taxon>
        <taxon>Flavobacteriia</taxon>
        <taxon>Flavobacteriales</taxon>
        <taxon>Crocinitomicaceae</taxon>
        <taxon>Putridiphycobacter</taxon>
    </lineage>
</organism>
<dbReference type="InterPro" id="IPR026444">
    <property type="entry name" value="Secre_tail"/>
</dbReference>
<evidence type="ECO:0000259" key="3">
    <source>
        <dbReference type="Pfam" id="PF18962"/>
    </source>
</evidence>
<evidence type="ECO:0000256" key="1">
    <source>
        <dbReference type="ARBA" id="ARBA00022729"/>
    </source>
</evidence>
<dbReference type="AlphaFoldDB" id="A0A2W1NEA8"/>
<keyword evidence="5" id="KW-1185">Reference proteome</keyword>
<accession>A0A2W1NEA8</accession>
<dbReference type="NCBIfam" id="TIGR04183">
    <property type="entry name" value="Por_Secre_tail"/>
    <property type="match status" value="1"/>
</dbReference>
<reference evidence="4 5" key="1">
    <citation type="submission" date="2018-06" db="EMBL/GenBank/DDBJ databases">
        <title>The draft genome sequence of Crocinitomix sp. SM1701.</title>
        <authorList>
            <person name="Zhang X."/>
        </authorList>
    </citation>
    <scope>NUCLEOTIDE SEQUENCE [LARGE SCALE GENOMIC DNA]</scope>
    <source>
        <strain evidence="4 5">SM1701</strain>
    </source>
</reference>
<sequence length="281" mass="29608">MKKILLFAILGSTSVFAQDLYNQTNGNNGSGIVSNKYTDLADTTVSSADDFTVGANDVWHVTNITVRGFRNNADVDMTSMKVEIFADANGVPAATALYSEEHTITPIPSPVSDTAVNIVLNSTLDLSGGTYWLSVVGATPSLSRWNWSGLATTGNGAGALLIDPLNFFDAGATSWTPLTSLGLAWESLSFKIGGSGDFASVDNSELAALTVYPNPALDVLTLGNVDMATVNTVNIYNVSGQLVSTLANTSNQVDVSELASGSYIVELNTENGTVRKQFMKN</sequence>
<dbReference type="RefSeq" id="WP_111063780.1">
    <property type="nucleotide sequence ID" value="NZ_JBHUCU010000005.1"/>
</dbReference>
<keyword evidence="1 2" id="KW-0732">Signal</keyword>
<evidence type="ECO:0000256" key="2">
    <source>
        <dbReference type="SAM" id="SignalP"/>
    </source>
</evidence>
<dbReference type="EMBL" id="QKSB01000008">
    <property type="protein sequence ID" value="PZE16396.1"/>
    <property type="molecule type" value="Genomic_DNA"/>
</dbReference>
<dbReference type="OrthoDB" id="1288696at2"/>
<protein>
    <recommendedName>
        <fullName evidence="3">Secretion system C-terminal sorting domain-containing protein</fullName>
    </recommendedName>
</protein>
<comment type="caution">
    <text evidence="4">The sequence shown here is derived from an EMBL/GenBank/DDBJ whole genome shotgun (WGS) entry which is preliminary data.</text>
</comment>
<name>A0A2W1NEA8_9FLAO</name>
<feature type="domain" description="Secretion system C-terminal sorting" evidence="3">
    <location>
        <begin position="211"/>
        <end position="277"/>
    </location>
</feature>
<dbReference type="Proteomes" id="UP000249248">
    <property type="component" value="Unassembled WGS sequence"/>
</dbReference>
<dbReference type="Pfam" id="PF18962">
    <property type="entry name" value="Por_Secre_tail"/>
    <property type="match status" value="1"/>
</dbReference>